<gene>
    <name evidence="1" type="ORF">DFP76_102181</name>
</gene>
<organism evidence="1 2">
    <name type="scientific">Marinomonas aquiplantarum</name>
    <dbReference type="NCBI Taxonomy" id="491951"/>
    <lineage>
        <taxon>Bacteria</taxon>
        <taxon>Pseudomonadati</taxon>
        <taxon>Pseudomonadota</taxon>
        <taxon>Gammaproteobacteria</taxon>
        <taxon>Oceanospirillales</taxon>
        <taxon>Oceanospirillaceae</taxon>
        <taxon>Marinomonas</taxon>
    </lineage>
</organism>
<dbReference type="AlphaFoldDB" id="A0A366D5M6"/>
<dbReference type="Pfam" id="PF04134">
    <property type="entry name" value="DCC1-like"/>
    <property type="match status" value="1"/>
</dbReference>
<accession>A0A366D5M6</accession>
<dbReference type="PANTHER" id="PTHR34290">
    <property type="entry name" value="SI:CH73-390P7.2"/>
    <property type="match status" value="1"/>
</dbReference>
<name>A0A366D5M6_9GAMM</name>
<dbReference type="InterPro" id="IPR044691">
    <property type="entry name" value="DCC1_Trx"/>
</dbReference>
<dbReference type="OrthoDB" id="5294764at2"/>
<keyword evidence="2" id="KW-1185">Reference proteome</keyword>
<sequence>MLTIFYDGKCPLCAAEMKSLAKFDTNNQLILEDLHADDFQQRFPHIDPIAADQVLHGQLDDGRVIKGLDVTCTAWKLVNKHPWLQILRWPVVRLFADKAYLFFARYRHPISAFVSGKKRCESCQTDRCDL</sequence>
<dbReference type="PANTHER" id="PTHR34290:SF2">
    <property type="entry name" value="OS04G0668800 PROTEIN"/>
    <property type="match status" value="1"/>
</dbReference>
<dbReference type="GO" id="GO:0015035">
    <property type="term" value="F:protein-disulfide reductase activity"/>
    <property type="evidence" value="ECO:0007669"/>
    <property type="project" value="InterPro"/>
</dbReference>
<comment type="caution">
    <text evidence="1">The sequence shown here is derived from an EMBL/GenBank/DDBJ whole genome shotgun (WGS) entry which is preliminary data.</text>
</comment>
<protein>
    <submittedName>
        <fullName evidence="1">Putative DCC family thiol-disulfide oxidoreductase YuxK</fullName>
    </submittedName>
</protein>
<proteinExistence type="predicted"/>
<dbReference type="RefSeq" id="WP_113873425.1">
    <property type="nucleotide sequence ID" value="NZ_QNRF01000002.1"/>
</dbReference>
<evidence type="ECO:0000313" key="2">
    <source>
        <dbReference type="Proteomes" id="UP000252086"/>
    </source>
</evidence>
<reference evidence="1 2" key="1">
    <citation type="submission" date="2018-06" db="EMBL/GenBank/DDBJ databases">
        <title>Genomic Encyclopedia of Type Strains, Phase III (KMG-III): the genomes of soil and plant-associated and newly described type strains.</title>
        <authorList>
            <person name="Whitman W."/>
        </authorList>
    </citation>
    <scope>NUCLEOTIDE SEQUENCE [LARGE SCALE GENOMIC DNA]</scope>
    <source>
        <strain evidence="1 2">CECT 7732</strain>
    </source>
</reference>
<dbReference type="Proteomes" id="UP000252086">
    <property type="component" value="Unassembled WGS sequence"/>
</dbReference>
<dbReference type="EMBL" id="QNRF01000002">
    <property type="protein sequence ID" value="RBO84784.1"/>
    <property type="molecule type" value="Genomic_DNA"/>
</dbReference>
<dbReference type="InterPro" id="IPR007263">
    <property type="entry name" value="DCC1-like"/>
</dbReference>
<evidence type="ECO:0000313" key="1">
    <source>
        <dbReference type="EMBL" id="RBO84784.1"/>
    </source>
</evidence>